<reference evidence="2 3" key="1">
    <citation type="journal article" date="2014" name="PLoS Genet.">
        <title>Analysis of the Phlebiopsis gigantea genome, transcriptome and secretome provides insight into its pioneer colonization strategies of wood.</title>
        <authorList>
            <person name="Hori C."/>
            <person name="Ishida T."/>
            <person name="Igarashi K."/>
            <person name="Samejima M."/>
            <person name="Suzuki H."/>
            <person name="Master E."/>
            <person name="Ferreira P."/>
            <person name="Ruiz-Duenas F.J."/>
            <person name="Held B."/>
            <person name="Canessa P."/>
            <person name="Larrondo L.F."/>
            <person name="Schmoll M."/>
            <person name="Druzhinina I.S."/>
            <person name="Kubicek C.P."/>
            <person name="Gaskell J.A."/>
            <person name="Kersten P."/>
            <person name="St John F."/>
            <person name="Glasner J."/>
            <person name="Sabat G."/>
            <person name="Splinter BonDurant S."/>
            <person name="Syed K."/>
            <person name="Yadav J."/>
            <person name="Mgbeahuruike A.C."/>
            <person name="Kovalchuk A."/>
            <person name="Asiegbu F.O."/>
            <person name="Lackner G."/>
            <person name="Hoffmeister D."/>
            <person name="Rencoret J."/>
            <person name="Gutierrez A."/>
            <person name="Sun H."/>
            <person name="Lindquist E."/>
            <person name="Barry K."/>
            <person name="Riley R."/>
            <person name="Grigoriev I.V."/>
            <person name="Henrissat B."/>
            <person name="Kues U."/>
            <person name="Berka R.M."/>
            <person name="Martinez A.T."/>
            <person name="Covert S.F."/>
            <person name="Blanchette R.A."/>
            <person name="Cullen D."/>
        </authorList>
    </citation>
    <scope>NUCLEOTIDE SEQUENCE [LARGE SCALE GENOMIC DNA]</scope>
    <source>
        <strain evidence="2 3">11061_1 CR5-6</strain>
    </source>
</reference>
<proteinExistence type="predicted"/>
<name>A0A0C3S504_PHLG1</name>
<protein>
    <submittedName>
        <fullName evidence="2">Uncharacterized protein</fullName>
    </submittedName>
</protein>
<dbReference type="EMBL" id="KN840547">
    <property type="protein sequence ID" value="KIP05312.1"/>
    <property type="molecule type" value="Genomic_DNA"/>
</dbReference>
<feature type="compositionally biased region" description="Basic and acidic residues" evidence="1">
    <location>
        <begin position="207"/>
        <end position="227"/>
    </location>
</feature>
<sequence>MRHPTYPWIQVVDPPPPVQYFAVLQPQAVEQPRKRPRARKAPRTDTSRNDESLGTSQAVTGASTVSLPGPSPSSSAVTTSDLHFLETPTPRTRAKAHEHDALPRDRAATRHIQVALAASQAEVETVRAELLSVRQRVRAQEAMGRKREVHLAEENARLRAENAELMDENARLRRDSSRRGRTMSPARTEETRSLSATRTASVLSEAGDSHGDILTAKDRGIRPRGDTMLDCDVPKQL</sequence>
<feature type="region of interest" description="Disordered" evidence="1">
    <location>
        <begin position="171"/>
        <end position="237"/>
    </location>
</feature>
<dbReference type="HOGENOM" id="CLU_1170990_0_0_1"/>
<gene>
    <name evidence="2" type="ORF">PHLGIDRAFT_128986</name>
</gene>
<feature type="compositionally biased region" description="Polar residues" evidence="1">
    <location>
        <begin position="52"/>
        <end position="81"/>
    </location>
</feature>
<evidence type="ECO:0000313" key="3">
    <source>
        <dbReference type="Proteomes" id="UP000053257"/>
    </source>
</evidence>
<evidence type="ECO:0000256" key="1">
    <source>
        <dbReference type="SAM" id="MobiDB-lite"/>
    </source>
</evidence>
<evidence type="ECO:0000313" key="2">
    <source>
        <dbReference type="EMBL" id="KIP05312.1"/>
    </source>
</evidence>
<feature type="compositionally biased region" description="Basic and acidic residues" evidence="1">
    <location>
        <begin position="42"/>
        <end position="51"/>
    </location>
</feature>
<feature type="compositionally biased region" description="Polar residues" evidence="1">
    <location>
        <begin position="193"/>
        <end position="202"/>
    </location>
</feature>
<feature type="region of interest" description="Disordered" evidence="1">
    <location>
        <begin position="23"/>
        <end position="102"/>
    </location>
</feature>
<accession>A0A0C3S504</accession>
<dbReference type="Proteomes" id="UP000053257">
    <property type="component" value="Unassembled WGS sequence"/>
</dbReference>
<dbReference type="AlphaFoldDB" id="A0A0C3S504"/>
<organism evidence="2 3">
    <name type="scientific">Phlebiopsis gigantea (strain 11061_1 CR5-6)</name>
    <name type="common">White-rot fungus</name>
    <name type="synonym">Peniophora gigantea</name>
    <dbReference type="NCBI Taxonomy" id="745531"/>
    <lineage>
        <taxon>Eukaryota</taxon>
        <taxon>Fungi</taxon>
        <taxon>Dikarya</taxon>
        <taxon>Basidiomycota</taxon>
        <taxon>Agaricomycotina</taxon>
        <taxon>Agaricomycetes</taxon>
        <taxon>Polyporales</taxon>
        <taxon>Phanerochaetaceae</taxon>
        <taxon>Phlebiopsis</taxon>
    </lineage>
</organism>
<keyword evidence="3" id="KW-1185">Reference proteome</keyword>